<keyword evidence="4 7" id="KW-1133">Transmembrane helix</keyword>
<dbReference type="InterPro" id="IPR003856">
    <property type="entry name" value="LPS_length_determ_N"/>
</dbReference>
<accession>A0ABQ0MYM3</accession>
<evidence type="ECO:0000313" key="10">
    <source>
        <dbReference type="Proteomes" id="UP000197068"/>
    </source>
</evidence>
<sequence length="482" mass="54612">MQTSIIINIHLILAAIWRHRYLVIFPIITLPLIAVIACFITPRNWQAHTTILVQESAKMNPFLKDLSVSTDLENRITTLDTLLHSRHMLINVALDLGLIDEDSSDLQKENLVKELSAALKVKLIGKDLVKLIYLTDSPENIVNVLLMVRKRFLETLLAPELSALDASETFLTGQLKIKIVDLQAAEYRLAEFKQFNAEHLPRLYNTNSSRFGQLSDLLEQRRIALSGAIAAKRTIRTRLAQVDPVMSEIEQSIVNTKSELAILRSRYTDRHSRVEIALRKLTQLENERVIQSKASYKINEVDLNRLWEIASNMQDGKVDNNHHLLLVSQLQELQLADGHVEQIKEEIHSIERQTQRLKASLAGTGEMERQLLELERNLTVKRNLYSDLLYRFEKAKITGALGRFEQPERIKIIDEPFRPSSPTNFPLSIFLLAGIIGGISLGGGLVLFAEIADTSIRGKYQLELITSAPVITRLPHIGVNKV</sequence>
<evidence type="ECO:0000256" key="7">
    <source>
        <dbReference type="SAM" id="Phobius"/>
    </source>
</evidence>
<dbReference type="EC" id="2.7.10.2" evidence="9"/>
<proteinExistence type="predicted"/>
<feature type="coiled-coil region" evidence="6">
    <location>
        <begin position="333"/>
        <end position="360"/>
    </location>
</feature>
<evidence type="ECO:0000256" key="1">
    <source>
        <dbReference type="ARBA" id="ARBA00004651"/>
    </source>
</evidence>
<comment type="caution">
    <text evidence="9">The sequence shown here is derived from an EMBL/GenBank/DDBJ whole genome shotgun (WGS) entry which is preliminary data.</text>
</comment>
<keyword evidence="3 7" id="KW-0812">Transmembrane</keyword>
<dbReference type="PROSITE" id="PS00217">
    <property type="entry name" value="SUGAR_TRANSPORT_2"/>
    <property type="match status" value="1"/>
</dbReference>
<keyword evidence="9" id="KW-0808">Transferase</keyword>
<gene>
    <name evidence="9" type="primary">sypO</name>
    <name evidence="9" type="ORF">MTCD1_03050</name>
</gene>
<evidence type="ECO:0000256" key="5">
    <source>
        <dbReference type="ARBA" id="ARBA00023136"/>
    </source>
</evidence>
<dbReference type="PANTHER" id="PTHR32309:SF13">
    <property type="entry name" value="FERRIC ENTEROBACTIN TRANSPORT PROTEIN FEPE"/>
    <property type="match status" value="1"/>
</dbReference>
<reference evidence="9 10" key="1">
    <citation type="submission" date="2017-06" db="EMBL/GenBank/DDBJ databases">
        <title>Whole Genome Sequences of Colwellia marinimaniae MTCD1.</title>
        <authorList>
            <person name="Kusumoto H."/>
            <person name="Inoue M."/>
            <person name="Tanikawa K."/>
            <person name="Maeji H."/>
            <person name="Cameron J.H."/>
            <person name="Bartlett D.H."/>
        </authorList>
    </citation>
    <scope>NUCLEOTIDE SEQUENCE [LARGE SCALE GENOMIC DNA]</scope>
    <source>
        <strain evidence="9 10">MTCD1</strain>
    </source>
</reference>
<feature type="domain" description="Polysaccharide chain length determinant N-terminal" evidence="8">
    <location>
        <begin position="7"/>
        <end position="93"/>
    </location>
</feature>
<keyword evidence="5 7" id="KW-0472">Membrane</keyword>
<keyword evidence="2" id="KW-1003">Cell membrane</keyword>
<name>A0ABQ0MYM3_9GAMM</name>
<dbReference type="PANTHER" id="PTHR32309">
    <property type="entry name" value="TYROSINE-PROTEIN KINASE"/>
    <property type="match status" value="1"/>
</dbReference>
<organism evidence="9 10">
    <name type="scientific">Colwellia marinimaniae</name>
    <dbReference type="NCBI Taxonomy" id="1513592"/>
    <lineage>
        <taxon>Bacteria</taxon>
        <taxon>Pseudomonadati</taxon>
        <taxon>Pseudomonadota</taxon>
        <taxon>Gammaproteobacteria</taxon>
        <taxon>Alteromonadales</taxon>
        <taxon>Colwelliaceae</taxon>
        <taxon>Colwellia</taxon>
    </lineage>
</organism>
<dbReference type="InterPro" id="IPR005829">
    <property type="entry name" value="Sugar_transporter_CS"/>
</dbReference>
<feature type="transmembrane region" description="Helical" evidence="7">
    <location>
        <begin position="21"/>
        <end position="42"/>
    </location>
</feature>
<evidence type="ECO:0000256" key="3">
    <source>
        <dbReference type="ARBA" id="ARBA00022692"/>
    </source>
</evidence>
<evidence type="ECO:0000256" key="2">
    <source>
        <dbReference type="ARBA" id="ARBA00022475"/>
    </source>
</evidence>
<dbReference type="EMBL" id="BDQM01000033">
    <property type="protein sequence ID" value="GAW97423.1"/>
    <property type="molecule type" value="Genomic_DNA"/>
</dbReference>
<evidence type="ECO:0000313" key="9">
    <source>
        <dbReference type="EMBL" id="GAW97423.1"/>
    </source>
</evidence>
<evidence type="ECO:0000256" key="4">
    <source>
        <dbReference type="ARBA" id="ARBA00022989"/>
    </source>
</evidence>
<evidence type="ECO:0000256" key="6">
    <source>
        <dbReference type="SAM" id="Coils"/>
    </source>
</evidence>
<comment type="subcellular location">
    <subcellularLocation>
        <location evidence="1">Cell membrane</location>
        <topology evidence="1">Multi-pass membrane protein</topology>
    </subcellularLocation>
</comment>
<dbReference type="GO" id="GO:0004715">
    <property type="term" value="F:non-membrane spanning protein tyrosine kinase activity"/>
    <property type="evidence" value="ECO:0007669"/>
    <property type="project" value="UniProtKB-EC"/>
</dbReference>
<dbReference type="InterPro" id="IPR050445">
    <property type="entry name" value="Bact_polysacc_biosynth/exp"/>
</dbReference>
<dbReference type="RefSeq" id="WP_057180497.1">
    <property type="nucleotide sequence ID" value="NZ_BDQM01000033.1"/>
</dbReference>
<keyword evidence="6" id="KW-0175">Coiled coil</keyword>
<keyword evidence="10" id="KW-1185">Reference proteome</keyword>
<feature type="transmembrane region" description="Helical" evidence="7">
    <location>
        <begin position="425"/>
        <end position="449"/>
    </location>
</feature>
<dbReference type="Pfam" id="PF02706">
    <property type="entry name" value="Wzz"/>
    <property type="match status" value="1"/>
</dbReference>
<protein>
    <submittedName>
        <fullName evidence="9">Chain-length determining protein</fullName>
        <ecNumber evidence="9">2.7.10.2</ecNumber>
    </submittedName>
</protein>
<dbReference type="Proteomes" id="UP000197068">
    <property type="component" value="Unassembled WGS sequence"/>
</dbReference>
<evidence type="ECO:0000259" key="8">
    <source>
        <dbReference type="Pfam" id="PF02706"/>
    </source>
</evidence>